<accession>A0A4Z1HQV8</accession>
<gene>
    <name evidence="1" type="ORF">BOTNAR_0357g00080</name>
</gene>
<comment type="caution">
    <text evidence="1">The sequence shown here is derived from an EMBL/GenBank/DDBJ whole genome shotgun (WGS) entry which is preliminary data.</text>
</comment>
<evidence type="ECO:0000313" key="1">
    <source>
        <dbReference type="EMBL" id="TGO51418.1"/>
    </source>
</evidence>
<protein>
    <submittedName>
        <fullName evidence="1">Uncharacterized protein</fullName>
    </submittedName>
</protein>
<proteinExistence type="predicted"/>
<dbReference type="AlphaFoldDB" id="A0A4Z1HQV8"/>
<dbReference type="Proteomes" id="UP000297452">
    <property type="component" value="Unassembled WGS sequence"/>
</dbReference>
<evidence type="ECO:0000313" key="2">
    <source>
        <dbReference type="Proteomes" id="UP000297452"/>
    </source>
</evidence>
<sequence>MVAPLQHHNSRVASVILWGSALQIVPNYLRIAGIPQMDTKEISALPILSRCGKEADLEM</sequence>
<dbReference type="EMBL" id="PQXJ01000357">
    <property type="protein sequence ID" value="TGO51418.1"/>
    <property type="molecule type" value="Genomic_DNA"/>
</dbReference>
<name>A0A4Z1HQV8_9HELO</name>
<organism evidence="1 2">
    <name type="scientific">Botryotinia narcissicola</name>
    <dbReference type="NCBI Taxonomy" id="278944"/>
    <lineage>
        <taxon>Eukaryota</taxon>
        <taxon>Fungi</taxon>
        <taxon>Dikarya</taxon>
        <taxon>Ascomycota</taxon>
        <taxon>Pezizomycotina</taxon>
        <taxon>Leotiomycetes</taxon>
        <taxon>Helotiales</taxon>
        <taxon>Sclerotiniaceae</taxon>
        <taxon>Botryotinia</taxon>
    </lineage>
</organism>
<keyword evidence="2" id="KW-1185">Reference proteome</keyword>
<reference evidence="1 2" key="1">
    <citation type="submission" date="2017-12" db="EMBL/GenBank/DDBJ databases">
        <title>Comparative genomics of Botrytis spp.</title>
        <authorList>
            <person name="Valero-Jimenez C.A."/>
            <person name="Tapia P."/>
            <person name="Veloso J."/>
            <person name="Silva-Moreno E."/>
            <person name="Staats M."/>
            <person name="Valdes J.H."/>
            <person name="Van Kan J.A.L."/>
        </authorList>
    </citation>
    <scope>NUCLEOTIDE SEQUENCE [LARGE SCALE GENOMIC DNA]</scope>
    <source>
        <strain evidence="1 2">MUCL2120</strain>
    </source>
</reference>